<sequence length="77" mass="8122">MLRIPTAVLITIGQTEVMKITKIAEGWPSRKAASESGSQASGGTVRSTWKIGSRPRIAHCDWPTSTPSATPTTTAIA</sequence>
<accession>A0A1E3H3T2</accession>
<dbReference type="AlphaFoldDB" id="A0A1E3H3T2"/>
<keyword evidence="3" id="KW-1185">Reference proteome</keyword>
<feature type="region of interest" description="Disordered" evidence="1">
    <location>
        <begin position="27"/>
        <end position="77"/>
    </location>
</feature>
<name>A0A1E3H3T2_9HYPH</name>
<comment type="caution">
    <text evidence="2">The sequence shown here is derived from an EMBL/GenBank/DDBJ whole genome shotgun (WGS) entry which is preliminary data.</text>
</comment>
<dbReference type="Proteomes" id="UP000094622">
    <property type="component" value="Unassembled WGS sequence"/>
</dbReference>
<feature type="compositionally biased region" description="Low complexity" evidence="1">
    <location>
        <begin position="63"/>
        <end position="77"/>
    </location>
</feature>
<organism evidence="2 3">
    <name type="scientific">Methylobrevis pamukkalensis</name>
    <dbReference type="NCBI Taxonomy" id="1439726"/>
    <lineage>
        <taxon>Bacteria</taxon>
        <taxon>Pseudomonadati</taxon>
        <taxon>Pseudomonadota</taxon>
        <taxon>Alphaproteobacteria</taxon>
        <taxon>Hyphomicrobiales</taxon>
        <taxon>Pleomorphomonadaceae</taxon>
        <taxon>Methylobrevis</taxon>
    </lineage>
</organism>
<proteinExistence type="predicted"/>
<evidence type="ECO:0000313" key="3">
    <source>
        <dbReference type="Proteomes" id="UP000094622"/>
    </source>
</evidence>
<feature type="compositionally biased region" description="Low complexity" evidence="1">
    <location>
        <begin position="34"/>
        <end position="43"/>
    </location>
</feature>
<gene>
    <name evidence="2" type="ORF">A6302_01852</name>
</gene>
<evidence type="ECO:0000313" key="2">
    <source>
        <dbReference type="EMBL" id="ODN70805.1"/>
    </source>
</evidence>
<evidence type="ECO:0000256" key="1">
    <source>
        <dbReference type="SAM" id="MobiDB-lite"/>
    </source>
</evidence>
<protein>
    <submittedName>
        <fullName evidence="2">Uncharacterized protein</fullName>
    </submittedName>
</protein>
<dbReference type="EMBL" id="MCRJ01000038">
    <property type="protein sequence ID" value="ODN70805.1"/>
    <property type="molecule type" value="Genomic_DNA"/>
</dbReference>
<reference evidence="2 3" key="1">
    <citation type="submission" date="2016-07" db="EMBL/GenBank/DDBJ databases">
        <title>Draft Genome Sequence of Methylobrevis pamukkalensis PK2.</title>
        <authorList>
            <person name="Vasilenko O.V."/>
            <person name="Doronina N.V."/>
            <person name="Shmareva M.N."/>
            <person name="Tarlachkov S.V."/>
            <person name="Mustakhimov I."/>
            <person name="Trotsenko Y.A."/>
        </authorList>
    </citation>
    <scope>NUCLEOTIDE SEQUENCE [LARGE SCALE GENOMIC DNA]</scope>
    <source>
        <strain evidence="2 3">PK2</strain>
    </source>
</reference>